<evidence type="ECO:0000256" key="3">
    <source>
        <dbReference type="ARBA" id="ARBA00022842"/>
    </source>
</evidence>
<dbReference type="AlphaFoldDB" id="A0A444Y6X9"/>
<dbReference type="GO" id="GO:0000287">
    <property type="term" value="F:magnesium ion binding"/>
    <property type="evidence" value="ECO:0007669"/>
    <property type="project" value="InterPro"/>
</dbReference>
<dbReference type="InterPro" id="IPR001906">
    <property type="entry name" value="Terpene_synth_N"/>
</dbReference>
<dbReference type="InterPro" id="IPR044814">
    <property type="entry name" value="Terpene_cyclase_plant_C1"/>
</dbReference>
<sequence length="1207" mass="138575">MSTDQMALVIQVRASSLSSSIHHPRHNSMHPPWNLSLQTSKGQGTLMHSKKLSINSVLLREKAECLESNDRKKSLEQVKKEGQEALLKKSSDPVGTMKIIDSIQELGIGHHFEEEINALLGKICHWDASQDLFATSLQFRLLRHNGWTTFPENFNKFLDKSGNFKESLSRDIGGMLSLYEASFLGAEGEGVLQQAMDFSRGHLHQSIPHMAPELGRQVSRALRLPRHLQMERLEAKNYMDQYSRTTTKIPALLELAKLDYDMLQSLYKRELGEITRWWKELGLIESLGFARDRPSECFLWTVGIFPEPRYSNCRIELTKTVCILLVMDDIFDTYGSFDDLVLFVKAIKRWDLDAMEQLPEYMKICYMALYNTTHEIAYKIQKDRGLTAVAYLKKTWIDIFEAFLEEAKWFNQGYVPSFREYLDNGVISAGSYMAMTHATFLVGDGISKDTLSMMKTYPRLFSCSGEILRFWNDLGTSTEEQERGDNACSIQCYMRENNGCDENEARKHIRGLIGKLWLELNGVAMNTTALPSSIVKACFNMARTAQVIYQHGDDKSTYTVDDYVQTLSMALVIQVRASSLSSSIHHPRHNSMHPPWNLSLQTSKGQGTIMHSKKLSINSVLLREKAECLESNDRKKSLEQVKKEGQEALLKKSSDPVGTMKIIDSIQELGIGHHFEEEINALLGKICHWDASQDLFATSLQFRLLRHNGWTTFPENFNKFLDKSGNFKESLSRDIGGMLSLYEASFLGAEGEGVLQQAMDFSRGHLHQSIPHMAPELGRQVSRALRLPRHLQMERLEAKNYMDQYSRTTTKIPALLELAKLDYDMLQSLYKRELGEITRWWKELGLIESLGFARDRPSECFLWTVGIFPEPRYSNCRIELTKTVCILLVMDDIFDTYGSFDDLVLFVKAIKRWDLDAMEQLPEYMKICYMALYNTTHEIAYKIQKDRGLTAVAYLKKTWIDIFEAFLEEAKWFNQGYVPSFREYLDNGVISAGSYMAMTHATFLVGDGISKDTLSMMKTYPRLFSCSGEILRFWNDLGTSTEEQERGDNACSIQCYMRENNGCDENEARKHIRGLIGKLWLELNGVAMNTTALPSSIVKACFNMARTAQVIYQHGDDKSTYTVDDYVQTFASNKEWLSTMLYGFARPRLYRTIRKMEESYDPYNLYNTANKRQYIFNFGTLNLKKEKKKLGCFTCKLQFHNSITLKK</sequence>
<dbReference type="InterPro" id="IPR008949">
    <property type="entry name" value="Isoprenoid_synthase_dom_sf"/>
</dbReference>
<evidence type="ECO:0000313" key="7">
    <source>
        <dbReference type="EMBL" id="RYQ97606.1"/>
    </source>
</evidence>
<dbReference type="SFLD" id="SFLDS00005">
    <property type="entry name" value="Isoprenoid_Synthase_Type_I"/>
    <property type="match status" value="2"/>
</dbReference>
<keyword evidence="4" id="KW-0456">Lyase</keyword>
<dbReference type="STRING" id="3818.A0A444Y6X9"/>
<comment type="cofactor">
    <cofactor evidence="1">
        <name>Mg(2+)</name>
        <dbReference type="ChEBI" id="CHEBI:18420"/>
    </cofactor>
</comment>
<dbReference type="SFLD" id="SFLDG01014">
    <property type="entry name" value="Terpene_Cyclase_Like_1_N-term"/>
    <property type="match status" value="2"/>
</dbReference>
<dbReference type="InterPro" id="IPR008930">
    <property type="entry name" value="Terpenoid_cyclase/PrenylTrfase"/>
</dbReference>
<dbReference type="FunFam" id="1.10.600.10:FF:000007">
    <property type="entry name" value="Isoprene synthase, chloroplastic"/>
    <property type="match status" value="2"/>
</dbReference>
<dbReference type="Pfam" id="PF03936">
    <property type="entry name" value="Terpene_synth_C"/>
    <property type="match status" value="2"/>
</dbReference>
<dbReference type="Gene3D" id="1.50.10.130">
    <property type="entry name" value="Terpene synthase, N-terminal domain"/>
    <property type="match status" value="2"/>
</dbReference>
<dbReference type="InterPro" id="IPR050148">
    <property type="entry name" value="Terpene_synthase-like"/>
</dbReference>
<feature type="domain" description="Terpene synthase metal-binding" evidence="6">
    <location>
        <begin position="279"/>
        <end position="517"/>
    </location>
</feature>
<evidence type="ECO:0000256" key="1">
    <source>
        <dbReference type="ARBA" id="ARBA00001946"/>
    </source>
</evidence>
<proteinExistence type="predicted"/>
<dbReference type="PANTHER" id="PTHR31225:SF137">
    <property type="entry name" value="TERPENE SYNTHASE 11-RELATED"/>
    <property type="match status" value="1"/>
</dbReference>
<reference evidence="7 8" key="1">
    <citation type="submission" date="2019-01" db="EMBL/GenBank/DDBJ databases">
        <title>Sequencing of cultivated peanut Arachis hypogaea provides insights into genome evolution and oil improvement.</title>
        <authorList>
            <person name="Chen X."/>
        </authorList>
    </citation>
    <scope>NUCLEOTIDE SEQUENCE [LARGE SCALE GENOMIC DNA]</scope>
    <source>
        <strain evidence="8">cv. Fuhuasheng</strain>
        <tissue evidence="7">Leaves</tissue>
    </source>
</reference>
<dbReference type="InterPro" id="IPR005630">
    <property type="entry name" value="Terpene_synthase_metal-bd"/>
</dbReference>
<protein>
    <submittedName>
        <fullName evidence="7">Uncharacterized protein</fullName>
    </submittedName>
</protein>
<organism evidence="7 8">
    <name type="scientific">Arachis hypogaea</name>
    <name type="common">Peanut</name>
    <dbReference type="NCBI Taxonomy" id="3818"/>
    <lineage>
        <taxon>Eukaryota</taxon>
        <taxon>Viridiplantae</taxon>
        <taxon>Streptophyta</taxon>
        <taxon>Embryophyta</taxon>
        <taxon>Tracheophyta</taxon>
        <taxon>Spermatophyta</taxon>
        <taxon>Magnoliopsida</taxon>
        <taxon>eudicotyledons</taxon>
        <taxon>Gunneridae</taxon>
        <taxon>Pentapetalae</taxon>
        <taxon>rosids</taxon>
        <taxon>fabids</taxon>
        <taxon>Fabales</taxon>
        <taxon>Fabaceae</taxon>
        <taxon>Papilionoideae</taxon>
        <taxon>50 kb inversion clade</taxon>
        <taxon>dalbergioids sensu lato</taxon>
        <taxon>Dalbergieae</taxon>
        <taxon>Pterocarpus clade</taxon>
        <taxon>Arachis</taxon>
    </lineage>
</organism>
<feature type="domain" description="Terpene synthase N-terminal" evidence="5">
    <location>
        <begin position="632"/>
        <end position="785"/>
    </location>
</feature>
<dbReference type="InterPro" id="IPR036965">
    <property type="entry name" value="Terpene_synth_N_sf"/>
</dbReference>
<dbReference type="EMBL" id="SDMP01000018">
    <property type="protein sequence ID" value="RYQ97606.1"/>
    <property type="molecule type" value="Genomic_DNA"/>
</dbReference>
<dbReference type="Pfam" id="PF01397">
    <property type="entry name" value="Terpene_synth"/>
    <property type="match status" value="2"/>
</dbReference>
<name>A0A444Y6X9_ARAHY</name>
<dbReference type="SUPFAM" id="SSF48239">
    <property type="entry name" value="Terpenoid cyclases/Protein prenyltransferases"/>
    <property type="match status" value="2"/>
</dbReference>
<comment type="caution">
    <text evidence="7">The sequence shown here is derived from an EMBL/GenBank/DDBJ whole genome shotgun (WGS) entry which is preliminary data.</text>
</comment>
<evidence type="ECO:0000256" key="2">
    <source>
        <dbReference type="ARBA" id="ARBA00022723"/>
    </source>
</evidence>
<gene>
    <name evidence="7" type="ORF">Ahy_B08g093677</name>
</gene>
<dbReference type="CDD" id="cd00684">
    <property type="entry name" value="Terpene_cyclase_plant_C1"/>
    <property type="match status" value="2"/>
</dbReference>
<dbReference type="Gene3D" id="1.10.600.10">
    <property type="entry name" value="Farnesyl Diphosphate Synthase"/>
    <property type="match status" value="2"/>
</dbReference>
<accession>A0A444Y6X9</accession>
<evidence type="ECO:0000259" key="6">
    <source>
        <dbReference type="Pfam" id="PF03936"/>
    </source>
</evidence>
<evidence type="ECO:0000256" key="4">
    <source>
        <dbReference type="ARBA" id="ARBA00023239"/>
    </source>
</evidence>
<feature type="domain" description="Terpene synthase metal-binding" evidence="6">
    <location>
        <begin position="842"/>
        <end position="1080"/>
    </location>
</feature>
<dbReference type="SFLD" id="SFLDG01019">
    <property type="entry name" value="Terpene_Cyclase_Like_1_C_Termi"/>
    <property type="match status" value="2"/>
</dbReference>
<dbReference type="GO" id="GO:0010333">
    <property type="term" value="F:terpene synthase activity"/>
    <property type="evidence" value="ECO:0007669"/>
    <property type="project" value="InterPro"/>
</dbReference>
<evidence type="ECO:0000259" key="5">
    <source>
        <dbReference type="Pfam" id="PF01397"/>
    </source>
</evidence>
<keyword evidence="2" id="KW-0479">Metal-binding</keyword>
<dbReference type="GO" id="GO:0016102">
    <property type="term" value="P:diterpenoid biosynthetic process"/>
    <property type="evidence" value="ECO:0007669"/>
    <property type="project" value="InterPro"/>
</dbReference>
<keyword evidence="8" id="KW-1185">Reference proteome</keyword>
<feature type="domain" description="Terpene synthase N-terminal" evidence="5">
    <location>
        <begin position="69"/>
        <end position="222"/>
    </location>
</feature>
<evidence type="ECO:0000313" key="8">
    <source>
        <dbReference type="Proteomes" id="UP000289738"/>
    </source>
</evidence>
<dbReference type="SUPFAM" id="SSF48576">
    <property type="entry name" value="Terpenoid synthases"/>
    <property type="match status" value="2"/>
</dbReference>
<dbReference type="Proteomes" id="UP000289738">
    <property type="component" value="Chromosome B08"/>
</dbReference>
<keyword evidence="3" id="KW-0460">Magnesium</keyword>
<dbReference type="InterPro" id="IPR034741">
    <property type="entry name" value="Terpene_cyclase-like_1_C"/>
</dbReference>
<dbReference type="PANTHER" id="PTHR31225">
    <property type="entry name" value="OS04G0344100 PROTEIN-RELATED"/>
    <property type="match status" value="1"/>
</dbReference>